<sequence length="80" mass="9147">MAGNKTHEQSLRVFEKRENTKNAGKDFDAKTELGKTDAERAASRQDNLRPKLRDIADPDDRNIIRGENQESSHNKRRGGR</sequence>
<feature type="region of interest" description="Disordered" evidence="1">
    <location>
        <begin position="1"/>
        <end position="80"/>
    </location>
</feature>
<keyword evidence="3" id="KW-1185">Reference proteome</keyword>
<evidence type="ECO:0000313" key="3">
    <source>
        <dbReference type="Proteomes" id="UP001433071"/>
    </source>
</evidence>
<dbReference type="Proteomes" id="UP001433071">
    <property type="component" value="Unassembled WGS sequence"/>
</dbReference>
<dbReference type="RefSeq" id="WP_352558267.1">
    <property type="nucleotide sequence ID" value="NZ_JAMYQB010000010.1"/>
</dbReference>
<dbReference type="EMBL" id="JAMYQB010000010">
    <property type="protein sequence ID" value="MER9405205.1"/>
    <property type="molecule type" value="Genomic_DNA"/>
</dbReference>
<reference evidence="2 3" key="1">
    <citation type="journal article" date="2024" name="Proc. Natl. Acad. Sci. U.S.A.">
        <title>The evolutionary genomics of adaptation to stress in wild rhizobium bacteria.</title>
        <authorList>
            <person name="Kehlet-Delgado H."/>
            <person name="Montoya A.P."/>
            <person name="Jensen K.T."/>
            <person name="Wendlandt C.E."/>
            <person name="Dexheimer C."/>
            <person name="Roberts M."/>
            <person name="Torres Martinez L."/>
            <person name="Friesen M.L."/>
            <person name="Griffitts J.S."/>
            <person name="Porter S.S."/>
        </authorList>
    </citation>
    <scope>NUCLEOTIDE SEQUENCE [LARGE SCALE GENOMIC DNA]</scope>
    <source>
        <strain evidence="2 3">M0641</strain>
    </source>
</reference>
<protein>
    <recommendedName>
        <fullName evidence="4">DUF3606 domain-containing protein</fullName>
    </recommendedName>
</protein>
<feature type="compositionally biased region" description="Basic and acidic residues" evidence="1">
    <location>
        <begin position="1"/>
        <end position="73"/>
    </location>
</feature>
<accession>A0ABV1YZN3</accession>
<gene>
    <name evidence="2" type="ORF">NKI36_14250</name>
</gene>
<name>A0ABV1YZN3_9HYPH</name>
<evidence type="ECO:0008006" key="4">
    <source>
        <dbReference type="Google" id="ProtNLM"/>
    </source>
</evidence>
<organism evidence="2 3">
    <name type="scientific">Mesorhizobium caraganae</name>
    <dbReference type="NCBI Taxonomy" id="483206"/>
    <lineage>
        <taxon>Bacteria</taxon>
        <taxon>Pseudomonadati</taxon>
        <taxon>Pseudomonadota</taxon>
        <taxon>Alphaproteobacteria</taxon>
        <taxon>Hyphomicrobiales</taxon>
        <taxon>Phyllobacteriaceae</taxon>
        <taxon>Mesorhizobium</taxon>
    </lineage>
</organism>
<evidence type="ECO:0000313" key="2">
    <source>
        <dbReference type="EMBL" id="MER9405205.1"/>
    </source>
</evidence>
<proteinExistence type="predicted"/>
<comment type="caution">
    <text evidence="2">The sequence shown here is derived from an EMBL/GenBank/DDBJ whole genome shotgun (WGS) entry which is preliminary data.</text>
</comment>
<evidence type="ECO:0000256" key="1">
    <source>
        <dbReference type="SAM" id="MobiDB-lite"/>
    </source>
</evidence>